<dbReference type="InterPro" id="IPR006115">
    <property type="entry name" value="6PGDH_NADP-bd"/>
</dbReference>
<reference evidence="7" key="1">
    <citation type="submission" date="2022-10" db="EMBL/GenBank/DDBJ databases">
        <title>Tapping the CABI collections for fungal endophytes: first genome assemblies for Collariella, Neodidymelliopsis, Ascochyta clinopodiicola, Didymella pomorum, Didymosphaeria variabile, Neocosmospora piperis and Neocucurbitaria cava.</title>
        <authorList>
            <person name="Hill R."/>
        </authorList>
    </citation>
    <scope>NUCLEOTIDE SEQUENCE</scope>
    <source>
        <strain evidence="7">IMI 356814</strain>
    </source>
</reference>
<feature type="domain" description="3-hydroxyisobutyrate dehydrogenase-like NAD-binding" evidence="6">
    <location>
        <begin position="173"/>
        <end position="292"/>
    </location>
</feature>
<dbReference type="Proteomes" id="UP001140560">
    <property type="component" value="Unassembled WGS sequence"/>
</dbReference>
<dbReference type="PANTHER" id="PTHR43580:SF3">
    <property type="entry name" value="6-PHOSPHOGLUCONATE DEHYDROGENASE FAMILY PROTEIN (AFU_ORTHOLOGUE AFUA_2G11600)"/>
    <property type="match status" value="1"/>
</dbReference>
<evidence type="ECO:0000256" key="2">
    <source>
        <dbReference type="ARBA" id="ARBA00023002"/>
    </source>
</evidence>
<dbReference type="Pfam" id="PF03446">
    <property type="entry name" value="NAD_binding_2"/>
    <property type="match status" value="1"/>
</dbReference>
<sequence length="307" mass="32937">MAPQLAWIGLGNMGRGMCKNLVEKGNLDKPLIIFNRTKKRAEDLAAVLGASKAKVVDSINDATKESDIIFMCLGDDAAVNSAVDKILEEDVKGKLIVDCSTVHPDTTNALEKRATEKGAEFVGMPVFGAPAMADNGQLVCVLAGTTSAVSKATPYTTGVMGRADINFGGQPSGNATLLKVIGNTFILNMVSQLSEGHVLAEKSGLGVDNLHNFISTMFPGPYTAYSQRMLQGDYYQREEPLFHVDLARKDARHARDLADRSGSSVKMLELAQGRLDGVKEELGDRGDIPSVYGVVRKESGLEFKNKG</sequence>
<dbReference type="PIRSF" id="PIRSF000103">
    <property type="entry name" value="HIBADH"/>
    <property type="match status" value="1"/>
</dbReference>
<dbReference type="InterPro" id="IPR029154">
    <property type="entry name" value="HIBADH-like_NADP-bd"/>
</dbReference>
<comment type="caution">
    <text evidence="7">The sequence shown here is derived from an EMBL/GenBank/DDBJ whole genome shotgun (WGS) entry which is preliminary data.</text>
</comment>
<keyword evidence="2" id="KW-0560">Oxidoreductase</keyword>
<evidence type="ECO:0000259" key="6">
    <source>
        <dbReference type="Pfam" id="PF14833"/>
    </source>
</evidence>
<dbReference type="InterPro" id="IPR036291">
    <property type="entry name" value="NAD(P)-bd_dom_sf"/>
</dbReference>
<evidence type="ECO:0000256" key="1">
    <source>
        <dbReference type="ARBA" id="ARBA00007598"/>
    </source>
</evidence>
<dbReference type="InterPro" id="IPR013328">
    <property type="entry name" value="6PGD_dom2"/>
</dbReference>
<evidence type="ECO:0000313" key="7">
    <source>
        <dbReference type="EMBL" id="KAJ4363171.1"/>
    </source>
</evidence>
<evidence type="ECO:0000259" key="5">
    <source>
        <dbReference type="Pfam" id="PF03446"/>
    </source>
</evidence>
<gene>
    <name evidence="7" type="ORF">N0V83_010291</name>
</gene>
<dbReference type="InterPro" id="IPR051265">
    <property type="entry name" value="HIBADH-related_NP60_sf"/>
</dbReference>
<evidence type="ECO:0000256" key="4">
    <source>
        <dbReference type="PIRSR" id="PIRSR000103-1"/>
    </source>
</evidence>
<proteinExistence type="inferred from homology"/>
<dbReference type="GO" id="GO:0016491">
    <property type="term" value="F:oxidoreductase activity"/>
    <property type="evidence" value="ECO:0007669"/>
    <property type="project" value="UniProtKB-KW"/>
</dbReference>
<dbReference type="PANTHER" id="PTHR43580">
    <property type="entry name" value="OXIDOREDUCTASE GLYR1-RELATED"/>
    <property type="match status" value="1"/>
</dbReference>
<dbReference type="InterPro" id="IPR008927">
    <property type="entry name" value="6-PGluconate_DH-like_C_sf"/>
</dbReference>
<dbReference type="InterPro" id="IPR015815">
    <property type="entry name" value="HIBADH-related"/>
</dbReference>
<protein>
    <recommendedName>
        <fullName evidence="9">6-phosphogluconate dehydrogenase 2</fullName>
    </recommendedName>
</protein>
<accession>A0A9W8Y1P4</accession>
<organism evidence="7 8">
    <name type="scientific">Neocucurbitaria cava</name>
    <dbReference type="NCBI Taxonomy" id="798079"/>
    <lineage>
        <taxon>Eukaryota</taxon>
        <taxon>Fungi</taxon>
        <taxon>Dikarya</taxon>
        <taxon>Ascomycota</taxon>
        <taxon>Pezizomycotina</taxon>
        <taxon>Dothideomycetes</taxon>
        <taxon>Pleosporomycetidae</taxon>
        <taxon>Pleosporales</taxon>
        <taxon>Pleosporineae</taxon>
        <taxon>Cucurbitariaceae</taxon>
        <taxon>Neocucurbitaria</taxon>
    </lineage>
</organism>
<dbReference type="OrthoDB" id="435038at2759"/>
<keyword evidence="3" id="KW-0520">NAD</keyword>
<evidence type="ECO:0000313" key="8">
    <source>
        <dbReference type="Proteomes" id="UP001140560"/>
    </source>
</evidence>
<name>A0A9W8Y1P4_9PLEO</name>
<dbReference type="SUPFAM" id="SSF48179">
    <property type="entry name" value="6-phosphogluconate dehydrogenase C-terminal domain-like"/>
    <property type="match status" value="1"/>
</dbReference>
<dbReference type="Pfam" id="PF14833">
    <property type="entry name" value="NAD_binding_11"/>
    <property type="match status" value="1"/>
</dbReference>
<dbReference type="Gene3D" id="1.10.1040.10">
    <property type="entry name" value="N-(1-d-carboxylethyl)-l-norvaline Dehydrogenase, domain 2"/>
    <property type="match status" value="1"/>
</dbReference>
<dbReference type="AlphaFoldDB" id="A0A9W8Y1P4"/>
<comment type="similarity">
    <text evidence="1">Belongs to the HIBADH-related family. NP60 subfamily.</text>
</comment>
<dbReference type="GO" id="GO:0050661">
    <property type="term" value="F:NADP binding"/>
    <property type="evidence" value="ECO:0007669"/>
    <property type="project" value="InterPro"/>
</dbReference>
<evidence type="ECO:0008006" key="9">
    <source>
        <dbReference type="Google" id="ProtNLM"/>
    </source>
</evidence>
<keyword evidence="8" id="KW-1185">Reference proteome</keyword>
<dbReference type="SUPFAM" id="SSF51735">
    <property type="entry name" value="NAD(P)-binding Rossmann-fold domains"/>
    <property type="match status" value="1"/>
</dbReference>
<feature type="active site" evidence="4">
    <location>
        <position position="179"/>
    </location>
</feature>
<dbReference type="Gene3D" id="3.40.50.720">
    <property type="entry name" value="NAD(P)-binding Rossmann-like Domain"/>
    <property type="match status" value="1"/>
</dbReference>
<feature type="domain" description="6-phosphogluconate dehydrogenase NADP-binding" evidence="5">
    <location>
        <begin position="5"/>
        <end position="154"/>
    </location>
</feature>
<dbReference type="GO" id="GO:0051287">
    <property type="term" value="F:NAD binding"/>
    <property type="evidence" value="ECO:0007669"/>
    <property type="project" value="InterPro"/>
</dbReference>
<evidence type="ECO:0000256" key="3">
    <source>
        <dbReference type="ARBA" id="ARBA00023027"/>
    </source>
</evidence>
<dbReference type="EMBL" id="JAPEUY010000020">
    <property type="protein sequence ID" value="KAJ4363171.1"/>
    <property type="molecule type" value="Genomic_DNA"/>
</dbReference>